<keyword evidence="4" id="KW-1185">Reference proteome</keyword>
<dbReference type="InterPro" id="IPR001647">
    <property type="entry name" value="HTH_TetR"/>
</dbReference>
<evidence type="ECO:0000313" key="3">
    <source>
        <dbReference type="EMBL" id="EKX89027.1"/>
    </source>
</evidence>
<dbReference type="EMBL" id="AMEM01000030">
    <property type="protein sequence ID" value="EKX89027.1"/>
    <property type="molecule type" value="Genomic_DNA"/>
</dbReference>
<dbReference type="Gene3D" id="1.10.357.10">
    <property type="entry name" value="Tetracycline Repressor, domain 2"/>
    <property type="match status" value="1"/>
</dbReference>
<proteinExistence type="predicted"/>
<dbReference type="STRING" id="1035195.HMPREF9997_02032"/>
<reference evidence="3 4" key="1">
    <citation type="submission" date="2012-05" db="EMBL/GenBank/DDBJ databases">
        <authorList>
            <person name="Weinstock G."/>
            <person name="Sodergren E."/>
            <person name="Lobos E.A."/>
            <person name="Fulton L."/>
            <person name="Fulton R."/>
            <person name="Courtney L."/>
            <person name="Fronick C."/>
            <person name="O'Laughlin M."/>
            <person name="Godfrey J."/>
            <person name="Wilson R.M."/>
            <person name="Miner T."/>
            <person name="Farmer C."/>
            <person name="Delehaunty K."/>
            <person name="Cordes M."/>
            <person name="Minx P."/>
            <person name="Tomlinson C."/>
            <person name="Chen J."/>
            <person name="Wollam A."/>
            <person name="Pepin K.H."/>
            <person name="Bhonagiri V."/>
            <person name="Zhang X."/>
            <person name="Suruliraj S."/>
            <person name="Warren W."/>
            <person name="Mitreva M."/>
            <person name="Mardis E.R."/>
            <person name="Wilson R.K."/>
        </authorList>
    </citation>
    <scope>NUCLEOTIDE SEQUENCE [LARGE SCALE GENOMIC DNA]</scope>
    <source>
        <strain evidence="3 4">F0235</strain>
    </source>
</reference>
<evidence type="ECO:0000256" key="1">
    <source>
        <dbReference type="ARBA" id="ARBA00023125"/>
    </source>
</evidence>
<gene>
    <name evidence="3" type="ORF">HMPREF9997_02032</name>
</gene>
<dbReference type="GO" id="GO:0003677">
    <property type="term" value="F:DNA binding"/>
    <property type="evidence" value="ECO:0007669"/>
    <property type="project" value="UniProtKB-KW"/>
</dbReference>
<evidence type="ECO:0000259" key="2">
    <source>
        <dbReference type="Pfam" id="PF00440"/>
    </source>
</evidence>
<dbReference type="SUPFAM" id="SSF46689">
    <property type="entry name" value="Homeodomain-like"/>
    <property type="match status" value="1"/>
</dbReference>
<keyword evidence="1" id="KW-0238">DNA-binding</keyword>
<dbReference type="AlphaFoldDB" id="L1MCS8"/>
<evidence type="ECO:0000313" key="4">
    <source>
        <dbReference type="Proteomes" id="UP000010445"/>
    </source>
</evidence>
<organism evidence="3 4">
    <name type="scientific">Corynebacterium durum F0235</name>
    <dbReference type="NCBI Taxonomy" id="1035195"/>
    <lineage>
        <taxon>Bacteria</taxon>
        <taxon>Bacillati</taxon>
        <taxon>Actinomycetota</taxon>
        <taxon>Actinomycetes</taxon>
        <taxon>Mycobacteriales</taxon>
        <taxon>Corynebacteriaceae</taxon>
        <taxon>Corynebacterium</taxon>
    </lineage>
</organism>
<sequence>MVTPRLGRKTGPKPKFTSEDAVMAALHLGIDRFTIAGVATQLGVATSAVYRLFDSRDALVHACLAYAGRSMTPPPDGLSWQDILRHTAEEVWACCEKYPGLDITIFQFPSAFTHIEDYLRNIVNQLVKAGLGQEQAAFAFDFIGDTTIACHIGVAALRQVGDDGRTGIEVVRDRTTHTSIFVPDPSWTDRGTLDRKVEFIIRGMEKEVED</sequence>
<dbReference type="PATRIC" id="fig|1035195.3.peg.1824"/>
<dbReference type="eggNOG" id="COG1309">
    <property type="taxonomic scope" value="Bacteria"/>
</dbReference>
<dbReference type="OrthoDB" id="2570341at2"/>
<dbReference type="Proteomes" id="UP000010445">
    <property type="component" value="Unassembled WGS sequence"/>
</dbReference>
<feature type="domain" description="HTH tetR-type" evidence="2">
    <location>
        <begin position="29"/>
        <end position="63"/>
    </location>
</feature>
<dbReference type="Pfam" id="PF00440">
    <property type="entry name" value="TetR_N"/>
    <property type="match status" value="1"/>
</dbReference>
<dbReference type="RefSeq" id="WP_006061461.1">
    <property type="nucleotide sequence ID" value="NZ_KB290820.1"/>
</dbReference>
<name>L1MCS8_9CORY</name>
<accession>L1MCS8</accession>
<dbReference type="SUPFAM" id="SSF48498">
    <property type="entry name" value="Tetracyclin repressor-like, C-terminal domain"/>
    <property type="match status" value="1"/>
</dbReference>
<protein>
    <submittedName>
        <fullName evidence="3">Transcriptional regulator, TetR family</fullName>
    </submittedName>
</protein>
<comment type="caution">
    <text evidence="3">The sequence shown here is derived from an EMBL/GenBank/DDBJ whole genome shotgun (WGS) entry which is preliminary data.</text>
</comment>
<dbReference type="InterPro" id="IPR009057">
    <property type="entry name" value="Homeodomain-like_sf"/>
</dbReference>
<dbReference type="InterPro" id="IPR036271">
    <property type="entry name" value="Tet_transcr_reg_TetR-rel_C_sf"/>
</dbReference>
<dbReference type="HOGENOM" id="CLU_077880_0_0_11"/>